<protein>
    <submittedName>
        <fullName evidence="1">Uncharacterized protein</fullName>
    </submittedName>
</protein>
<name>A0A9W8WIT2_9HYPO</name>
<keyword evidence="2" id="KW-1185">Reference proteome</keyword>
<accession>A0A9W8WIT2</accession>
<gene>
    <name evidence="1" type="ORF">N0V84_002840</name>
</gene>
<dbReference type="OrthoDB" id="5046283at2759"/>
<dbReference type="EMBL" id="JAPEUR010000037">
    <property type="protein sequence ID" value="KAJ4326723.1"/>
    <property type="molecule type" value="Genomic_DNA"/>
</dbReference>
<reference evidence="1" key="1">
    <citation type="submission" date="2022-10" db="EMBL/GenBank/DDBJ databases">
        <title>Tapping the CABI collections for fungal endophytes: first genome assemblies for Collariella, Neodidymelliopsis, Ascochyta clinopodiicola, Didymella pomorum, Didymosphaeria variabile, Neocosmospora piperis and Neocucurbitaria cava.</title>
        <authorList>
            <person name="Hill R."/>
        </authorList>
    </citation>
    <scope>NUCLEOTIDE SEQUENCE</scope>
    <source>
        <strain evidence="1">IMI 366586</strain>
    </source>
</reference>
<evidence type="ECO:0000313" key="2">
    <source>
        <dbReference type="Proteomes" id="UP001140502"/>
    </source>
</evidence>
<organism evidence="1 2">
    <name type="scientific">Fusarium piperis</name>
    <dbReference type="NCBI Taxonomy" id="1435070"/>
    <lineage>
        <taxon>Eukaryota</taxon>
        <taxon>Fungi</taxon>
        <taxon>Dikarya</taxon>
        <taxon>Ascomycota</taxon>
        <taxon>Pezizomycotina</taxon>
        <taxon>Sordariomycetes</taxon>
        <taxon>Hypocreomycetidae</taxon>
        <taxon>Hypocreales</taxon>
        <taxon>Nectriaceae</taxon>
        <taxon>Fusarium</taxon>
        <taxon>Fusarium solani species complex</taxon>
    </lineage>
</organism>
<proteinExistence type="predicted"/>
<dbReference type="AlphaFoldDB" id="A0A9W8WIT2"/>
<sequence>MATNVQRFVFDRMPDADVLEKRLGRELSLRWKFVIIRELKDLYQAGRLDVNGHTCCQERLAKTLGQRWYFCHIAKTHEILQAIAAGEIEELQRLIEDRYEWFLHCEQTALDKIKVAEASIIKLEVGMTRQHNAVSKQYQIWLKSIDNNPAEMYLPFERTPDVDTNSGWHAWFRLEEQLLKAELELERQNRAKSWVFCDMLAAITNGLIEKNEM</sequence>
<comment type="caution">
    <text evidence="1">The sequence shown here is derived from an EMBL/GenBank/DDBJ whole genome shotgun (WGS) entry which is preliminary data.</text>
</comment>
<evidence type="ECO:0000313" key="1">
    <source>
        <dbReference type="EMBL" id="KAJ4326723.1"/>
    </source>
</evidence>
<dbReference type="Proteomes" id="UP001140502">
    <property type="component" value="Unassembled WGS sequence"/>
</dbReference>